<dbReference type="Gene3D" id="3.30.559.10">
    <property type="entry name" value="Chloramphenicol acetyltransferase-like domain"/>
    <property type="match status" value="1"/>
</dbReference>
<dbReference type="PROSITE" id="PS00012">
    <property type="entry name" value="PHOSPHOPANTETHEINE"/>
    <property type="match status" value="1"/>
</dbReference>
<dbReference type="Gene3D" id="3.30.559.30">
    <property type="entry name" value="Nonribosomal peptide synthetase, condensation domain"/>
    <property type="match status" value="2"/>
</dbReference>
<dbReference type="PROSITE" id="PS00455">
    <property type="entry name" value="AMP_BINDING"/>
    <property type="match status" value="1"/>
</dbReference>
<dbReference type="Gene3D" id="3.30.300.30">
    <property type="match status" value="1"/>
</dbReference>
<dbReference type="GO" id="GO:0031177">
    <property type="term" value="F:phosphopantetheine binding"/>
    <property type="evidence" value="ECO:0007669"/>
    <property type="project" value="TreeGrafter"/>
</dbReference>
<dbReference type="Pfam" id="PF00550">
    <property type="entry name" value="PP-binding"/>
    <property type="match status" value="2"/>
</dbReference>
<dbReference type="CDD" id="cd19537">
    <property type="entry name" value="C_NRPS-like"/>
    <property type="match status" value="1"/>
</dbReference>
<dbReference type="Pfam" id="PF00668">
    <property type="entry name" value="Condensation"/>
    <property type="match status" value="2"/>
</dbReference>
<dbReference type="SUPFAM" id="SSF56801">
    <property type="entry name" value="Acetyl-CoA synthetase-like"/>
    <property type="match status" value="1"/>
</dbReference>
<evidence type="ECO:0000259" key="5">
    <source>
        <dbReference type="PROSITE" id="PS50075"/>
    </source>
</evidence>
<feature type="domain" description="Carrier" evidence="5">
    <location>
        <begin position="1049"/>
        <end position="1124"/>
    </location>
</feature>
<dbReference type="GO" id="GO:0016874">
    <property type="term" value="F:ligase activity"/>
    <property type="evidence" value="ECO:0007669"/>
    <property type="project" value="UniProtKB-KW"/>
</dbReference>
<dbReference type="EMBL" id="KZ805370">
    <property type="protein sequence ID" value="PVI00661.1"/>
    <property type="molecule type" value="Genomic_DNA"/>
</dbReference>
<dbReference type="InterPro" id="IPR006162">
    <property type="entry name" value="Ppantetheine_attach_site"/>
</dbReference>
<organism evidence="6 7">
    <name type="scientific">Periconia macrospinosa</name>
    <dbReference type="NCBI Taxonomy" id="97972"/>
    <lineage>
        <taxon>Eukaryota</taxon>
        <taxon>Fungi</taxon>
        <taxon>Dikarya</taxon>
        <taxon>Ascomycota</taxon>
        <taxon>Pezizomycotina</taxon>
        <taxon>Dothideomycetes</taxon>
        <taxon>Pleosporomycetidae</taxon>
        <taxon>Pleosporales</taxon>
        <taxon>Massarineae</taxon>
        <taxon>Periconiaceae</taxon>
        <taxon>Periconia</taxon>
    </lineage>
</organism>
<comment type="similarity">
    <text evidence="4">Belongs to the NRP synthetase family.</text>
</comment>
<sequence>MHRIGTIHPIVLQGLQTVLSIDAEDIDGSQSFISLGGDSLGAVRLAAYCTERHLHVLVRDILQRSRVDEIGESSKKDAPPELQSIQAPAANGQSHSQDLMPSTLKPVIQSKPVQDNISNLFLPDEAALTDTQLRFLHENEVSPGTNIIRFCETYPSSALASVRRAWNIVIKQEDVFHPPVLNPGIHLSRDQWTEVKVNCEADYEAELVKANQAQTRLSCFNAVTWEKIEGDESISTVVWSVHHAFMDGYSAHLLHQKMIDVANGRIASPGPSFWTVAAELRELKLARQESTAEYWASQYTKFSSAAWEIDFPSPYSPPEKVVLEESALTFNFPSERISNYCASIGVTPAAFYCSAWGLSLSKLMNSDQVAFGMVFSGRDLPVANIHDTIGPCINTLPLFVSTANPDTLDSSTFVQNIFQTLCEHSKYQLVRPEDGVTRQYSSIMAFQYEMSARDYDSTYDIHPIGQSSFTMDSDVPVSVVIFEHGVVQIRYNRDRYNATDIQILGMLFQNATEALLHRDSSLLACLDQLISATERAELLHTSNCDSQLTFTKNSGEKHDIVTLFEGTANRYPESIAAVRGEQTITYQSFNVAADLVADSLSHVQPGDPICVIADRSINWLVGVFGILKARGVYVPLDPKVPSNVRNENFKRCGAQIYLATNKKTLAIGPPDASERLVVDDIVQSRKQQKEQQHSRREFPFPDDTAYICFTSGSTGKPKAVQCTHKGLAAFIATDEIRLHAKPGTKIAQTMSPVFDGSILEIFSALCYGATIHLAAENADHPFGHVKQCDVALFTPSVGNVLNPQDYDNLKHVYLVGEPVPQSVSDKWSKDKNLYNMYGPTESTCGATLKRLPPGEKVSIGYPNPSSRVYVLDRNQQLMPTGTVGEIYTAGIQVSQGYLNQPEETARRFSADSVVLDPNERMYQTGDLGYWDVFTKELHCKGRMDRQIKLRGFRIDLQDLEIRIARAVPESKDVAVYRKEDFLIALLRPASLEVSSVRRRILEEVPGYAAPRRIIVVDKFPLTVAGKLDYKSLEAIEPNTMDESEKNSLKGTENTIAQTWRELLRLGPEIDIASDTDFIALGGHSLLQIKLANALSRKFSRHVSIKTIIQNPSVQSLSVAMDAIADSGEAIKAMEGPRLGPRLGPHSVSPIEREWLRKYDAQLGSSAFNVSQVYKLNAATVDYERLCSSWDRVLAKHKILRSRFVGHAGGVRIYQSDPPRTEFVKRLDVRKLINHEFRLEMECPVQITVSPLYLVICISHIVCDLTTLRILLDEFSAYYRGFSPHSSVRQYEDTCWATKVDDTALDFWRAYLPKTHAHATLATKRAQRTFQGTSFVHKLAPSSQHTLNSIIETHNLTQHQVALAVVSLTLGSVLSSDVVFGSPFMGRAEEDENTVGLFLQPLPICIPKTTHTTPLHQYLASIRASSQSALANAIPWHAILECSAQSASTTSPFPHPFSEVMVTFHDERGGKSRRLSLDGFEKLDMWSEGAKFPLMFEFTLTQDSLIVRVEYSSELFTNEEIFRMVTLSESVLNVLEVGSIISVGEVVVRAKKGRRE</sequence>
<dbReference type="Pfam" id="PF00501">
    <property type="entry name" value="AMP-binding"/>
    <property type="match status" value="1"/>
</dbReference>
<proteinExistence type="inferred from homology"/>
<dbReference type="GO" id="GO:0044550">
    <property type="term" value="P:secondary metabolite biosynthetic process"/>
    <property type="evidence" value="ECO:0007669"/>
    <property type="project" value="TreeGrafter"/>
</dbReference>
<evidence type="ECO:0000313" key="7">
    <source>
        <dbReference type="Proteomes" id="UP000244855"/>
    </source>
</evidence>
<evidence type="ECO:0000256" key="4">
    <source>
        <dbReference type="ARBA" id="ARBA00029454"/>
    </source>
</evidence>
<dbReference type="PANTHER" id="PTHR45527:SF11">
    <property type="entry name" value="NONRIBOSOMAL PEPTIDE SYNTHETASE 5"/>
    <property type="match status" value="1"/>
</dbReference>
<evidence type="ECO:0000313" key="6">
    <source>
        <dbReference type="EMBL" id="PVI00661.1"/>
    </source>
</evidence>
<dbReference type="Proteomes" id="UP000244855">
    <property type="component" value="Unassembled WGS sequence"/>
</dbReference>
<reference evidence="6 7" key="1">
    <citation type="journal article" date="2018" name="Sci. Rep.">
        <title>Comparative genomics provides insights into the lifestyle and reveals functional heterogeneity of dark septate endophytic fungi.</title>
        <authorList>
            <person name="Knapp D.G."/>
            <person name="Nemeth J.B."/>
            <person name="Barry K."/>
            <person name="Hainaut M."/>
            <person name="Henrissat B."/>
            <person name="Johnson J."/>
            <person name="Kuo A."/>
            <person name="Lim J.H.P."/>
            <person name="Lipzen A."/>
            <person name="Nolan M."/>
            <person name="Ohm R.A."/>
            <person name="Tamas L."/>
            <person name="Grigoriev I.V."/>
            <person name="Spatafora J.W."/>
            <person name="Nagy L.G."/>
            <person name="Kovacs G.M."/>
        </authorList>
    </citation>
    <scope>NUCLEOTIDE SEQUENCE [LARGE SCALE GENOMIC DNA]</scope>
    <source>
        <strain evidence="6 7">DSE2036</strain>
    </source>
</reference>
<evidence type="ECO:0000256" key="1">
    <source>
        <dbReference type="ARBA" id="ARBA00022450"/>
    </source>
</evidence>
<dbReference type="STRING" id="97972.A0A2V1DRC7"/>
<dbReference type="InterPro" id="IPR042099">
    <property type="entry name" value="ANL_N_sf"/>
</dbReference>
<keyword evidence="3" id="KW-0436">Ligase</keyword>
<gene>
    <name evidence="6" type="ORF">DM02DRAFT_562775</name>
</gene>
<dbReference type="GO" id="GO:0005737">
    <property type="term" value="C:cytoplasm"/>
    <property type="evidence" value="ECO:0007669"/>
    <property type="project" value="TreeGrafter"/>
</dbReference>
<dbReference type="InterPro" id="IPR001242">
    <property type="entry name" value="Condensation_dom"/>
</dbReference>
<dbReference type="InterPro" id="IPR023213">
    <property type="entry name" value="CAT-like_dom_sf"/>
</dbReference>
<dbReference type="InterPro" id="IPR009081">
    <property type="entry name" value="PP-bd_ACP"/>
</dbReference>
<protein>
    <submittedName>
        <fullName evidence="6">Acetyl-CoA synthetase-like protein</fullName>
    </submittedName>
</protein>
<dbReference type="SUPFAM" id="SSF47336">
    <property type="entry name" value="ACP-like"/>
    <property type="match status" value="2"/>
</dbReference>
<dbReference type="OrthoDB" id="416786at2759"/>
<keyword evidence="7" id="KW-1185">Reference proteome</keyword>
<dbReference type="SUPFAM" id="SSF52777">
    <property type="entry name" value="CoA-dependent acyltransferases"/>
    <property type="match status" value="4"/>
</dbReference>
<dbReference type="Gene3D" id="3.40.50.12780">
    <property type="entry name" value="N-terminal domain of ligase-like"/>
    <property type="match status" value="1"/>
</dbReference>
<dbReference type="PANTHER" id="PTHR45527">
    <property type="entry name" value="NONRIBOSOMAL PEPTIDE SYNTHETASE"/>
    <property type="match status" value="1"/>
</dbReference>
<dbReference type="InterPro" id="IPR036736">
    <property type="entry name" value="ACP-like_sf"/>
</dbReference>
<accession>A0A2V1DRC7</accession>
<dbReference type="InterPro" id="IPR045851">
    <property type="entry name" value="AMP-bd_C_sf"/>
</dbReference>
<keyword evidence="2" id="KW-0597">Phosphoprotein</keyword>
<evidence type="ECO:0000256" key="3">
    <source>
        <dbReference type="ARBA" id="ARBA00022598"/>
    </source>
</evidence>
<evidence type="ECO:0000256" key="2">
    <source>
        <dbReference type="ARBA" id="ARBA00022553"/>
    </source>
</evidence>
<dbReference type="InterPro" id="IPR020845">
    <property type="entry name" value="AMP-binding_CS"/>
</dbReference>
<name>A0A2V1DRC7_9PLEO</name>
<dbReference type="InterPro" id="IPR000873">
    <property type="entry name" value="AMP-dep_synth/lig_dom"/>
</dbReference>
<dbReference type="Gene3D" id="1.10.1200.10">
    <property type="entry name" value="ACP-like"/>
    <property type="match status" value="2"/>
</dbReference>
<keyword evidence="1" id="KW-0596">Phosphopantetheine</keyword>
<dbReference type="PROSITE" id="PS50075">
    <property type="entry name" value="CARRIER"/>
    <property type="match status" value="1"/>
</dbReference>
<dbReference type="GO" id="GO:0043041">
    <property type="term" value="P:amino acid activation for nonribosomal peptide biosynthetic process"/>
    <property type="evidence" value="ECO:0007669"/>
    <property type="project" value="TreeGrafter"/>
</dbReference>